<protein>
    <submittedName>
        <fullName evidence="2">Uncharacterized protein</fullName>
    </submittedName>
</protein>
<sequence>MEGGLTTGGKRSHGGPADPRDLLPDYQSATSCTDWQPDLRPAGALSRFTRPARQPEDQGCKRPIKHRPDHRTSRQRRAAEARPAATSPDR</sequence>
<organism evidence="2 3">
    <name type="scientific">Pleurodeles waltl</name>
    <name type="common">Iberian ribbed newt</name>
    <dbReference type="NCBI Taxonomy" id="8319"/>
    <lineage>
        <taxon>Eukaryota</taxon>
        <taxon>Metazoa</taxon>
        <taxon>Chordata</taxon>
        <taxon>Craniata</taxon>
        <taxon>Vertebrata</taxon>
        <taxon>Euteleostomi</taxon>
        <taxon>Amphibia</taxon>
        <taxon>Batrachia</taxon>
        <taxon>Caudata</taxon>
        <taxon>Salamandroidea</taxon>
        <taxon>Salamandridae</taxon>
        <taxon>Pleurodelinae</taxon>
        <taxon>Pleurodeles</taxon>
    </lineage>
</organism>
<dbReference type="Proteomes" id="UP001066276">
    <property type="component" value="Chromosome 6"/>
</dbReference>
<accession>A0AAV7Q255</accession>
<gene>
    <name evidence="2" type="ORF">NDU88_001112</name>
</gene>
<evidence type="ECO:0000313" key="3">
    <source>
        <dbReference type="Proteomes" id="UP001066276"/>
    </source>
</evidence>
<evidence type="ECO:0000313" key="2">
    <source>
        <dbReference type="EMBL" id="KAJ1134661.1"/>
    </source>
</evidence>
<feature type="region of interest" description="Disordered" evidence="1">
    <location>
        <begin position="1"/>
        <end position="90"/>
    </location>
</feature>
<dbReference type="AlphaFoldDB" id="A0AAV7Q255"/>
<comment type="caution">
    <text evidence="2">The sequence shown here is derived from an EMBL/GenBank/DDBJ whole genome shotgun (WGS) entry which is preliminary data.</text>
</comment>
<evidence type="ECO:0000256" key="1">
    <source>
        <dbReference type="SAM" id="MobiDB-lite"/>
    </source>
</evidence>
<proteinExistence type="predicted"/>
<name>A0AAV7Q255_PLEWA</name>
<reference evidence="2" key="1">
    <citation type="journal article" date="2022" name="bioRxiv">
        <title>Sequencing and chromosome-scale assembly of the giantPleurodeles waltlgenome.</title>
        <authorList>
            <person name="Brown T."/>
            <person name="Elewa A."/>
            <person name="Iarovenko S."/>
            <person name="Subramanian E."/>
            <person name="Araus A.J."/>
            <person name="Petzold A."/>
            <person name="Susuki M."/>
            <person name="Suzuki K.-i.T."/>
            <person name="Hayashi T."/>
            <person name="Toyoda A."/>
            <person name="Oliveira C."/>
            <person name="Osipova E."/>
            <person name="Leigh N.D."/>
            <person name="Simon A."/>
            <person name="Yun M.H."/>
        </authorList>
    </citation>
    <scope>NUCLEOTIDE SEQUENCE</scope>
    <source>
        <strain evidence="2">20211129_DDA</strain>
        <tissue evidence="2">Liver</tissue>
    </source>
</reference>
<feature type="compositionally biased region" description="Basic residues" evidence="1">
    <location>
        <begin position="62"/>
        <end position="76"/>
    </location>
</feature>
<dbReference type="EMBL" id="JANPWB010000010">
    <property type="protein sequence ID" value="KAJ1134661.1"/>
    <property type="molecule type" value="Genomic_DNA"/>
</dbReference>
<feature type="compositionally biased region" description="Low complexity" evidence="1">
    <location>
        <begin position="81"/>
        <end position="90"/>
    </location>
</feature>
<keyword evidence="3" id="KW-1185">Reference proteome</keyword>